<evidence type="ECO:0000313" key="2">
    <source>
        <dbReference type="Proteomes" id="UP000663877"/>
    </source>
</evidence>
<protein>
    <submittedName>
        <fullName evidence="1">Uncharacterized protein</fullName>
    </submittedName>
</protein>
<comment type="caution">
    <text evidence="1">The sequence shown here is derived from an EMBL/GenBank/DDBJ whole genome shotgun (WGS) entry which is preliminary data.</text>
</comment>
<dbReference type="AlphaFoldDB" id="A0A815GIR9"/>
<organism evidence="1 2">
    <name type="scientific">Adineta steineri</name>
    <dbReference type="NCBI Taxonomy" id="433720"/>
    <lineage>
        <taxon>Eukaryota</taxon>
        <taxon>Metazoa</taxon>
        <taxon>Spiralia</taxon>
        <taxon>Gnathifera</taxon>
        <taxon>Rotifera</taxon>
        <taxon>Eurotatoria</taxon>
        <taxon>Bdelloidea</taxon>
        <taxon>Adinetida</taxon>
        <taxon>Adinetidae</taxon>
        <taxon>Adineta</taxon>
    </lineage>
</organism>
<accession>A0A815GIR9</accession>
<proteinExistence type="predicted"/>
<gene>
    <name evidence="1" type="ORF">BJG266_LOCUS34374</name>
</gene>
<evidence type="ECO:0000313" key="1">
    <source>
        <dbReference type="EMBL" id="CAF1340287.1"/>
    </source>
</evidence>
<sequence length="184" mass="19848">MITTTTTSTSTSTSRLGNNLLLNPGGRDGVLRPWVVGGNSNPRLDNGTFDPGYLPRTGLFQFAGGTGSFGTLTQTVAIVDADRLITTSKIDGGYAAVNLSFWSRGAAYTTYDGAAVALYFLNDFNGTLSNATSPEQAASSRWILYANSYPIPIGTRSIQYQMRFIRHDGADIDSYIDDNIMTVY</sequence>
<reference evidence="1" key="1">
    <citation type="submission" date="2021-02" db="EMBL/GenBank/DDBJ databases">
        <authorList>
            <person name="Nowell W R."/>
        </authorList>
    </citation>
    <scope>NUCLEOTIDE SEQUENCE</scope>
</reference>
<dbReference type="Proteomes" id="UP000663877">
    <property type="component" value="Unassembled WGS sequence"/>
</dbReference>
<dbReference type="EMBL" id="CAJNOI010000755">
    <property type="protein sequence ID" value="CAF1340287.1"/>
    <property type="molecule type" value="Genomic_DNA"/>
</dbReference>
<name>A0A815GIR9_9BILA</name>